<evidence type="ECO:0000313" key="4">
    <source>
        <dbReference type="EMBL" id="GAL88915.1"/>
    </source>
</evidence>
<comment type="caution">
    <text evidence="3">The sequence shown here is derived from an EMBL/GenBank/DDBJ whole genome shotgun (WGS) entry which is preliminary data.</text>
</comment>
<dbReference type="Proteomes" id="UP000029646">
    <property type="component" value="Unassembled WGS sequence"/>
</dbReference>
<sequence length="255" mass="29457">MAKSNNWTREQTIVAFNVYCKIPFKDSSKTHPTIIKFANIIGRSPSALNMKVGNFGRLDPELQKRGITGLANGSKLDEVIWDEFHGNWDDLAYESEKLISQFQNKTILETNEIDLTDLPEGKDVERLVKIRVNQNFFRSSVLSSYYQKCCITGINISDFLVASHIIPWRTNKEERMNPRNGLCLNSIHDKAFDKGFLTITADYEIKISDAIYEHKENESIADFFLKYDKQKISLPDKFLPSQEFLKYHSDNIFRG</sequence>
<evidence type="ECO:0000313" key="3">
    <source>
        <dbReference type="EMBL" id="GAL70104.1"/>
    </source>
</evidence>
<feature type="domain" description="HNH nuclease" evidence="1">
    <location>
        <begin position="149"/>
        <end position="199"/>
    </location>
</feature>
<dbReference type="EMBL" id="BBNY01000005">
    <property type="protein sequence ID" value="GAL88915.1"/>
    <property type="molecule type" value="Genomic_DNA"/>
</dbReference>
<dbReference type="Pfam" id="PF13391">
    <property type="entry name" value="HNH_2"/>
    <property type="match status" value="1"/>
</dbReference>
<gene>
    <name evidence="2" type="ORF">JCM19301_4002</name>
    <name evidence="3" type="ORF">JCM19302_2679</name>
    <name evidence="4" type="ORF">JCM19538_1904</name>
</gene>
<dbReference type="Proteomes" id="UP000029641">
    <property type="component" value="Unassembled WGS sequence"/>
</dbReference>
<dbReference type="eggNOG" id="COG3440">
    <property type="taxonomic scope" value="Bacteria"/>
</dbReference>
<evidence type="ECO:0000313" key="6">
    <source>
        <dbReference type="Proteomes" id="UP000030184"/>
    </source>
</evidence>
<dbReference type="GO" id="GO:0004519">
    <property type="term" value="F:endonuclease activity"/>
    <property type="evidence" value="ECO:0007669"/>
    <property type="project" value="UniProtKB-KW"/>
</dbReference>
<dbReference type="RefSeq" id="WP_042240530.1">
    <property type="nucleotide sequence ID" value="NZ_BBNR01000001.1"/>
</dbReference>
<dbReference type="OrthoDB" id="67788at2"/>
<name>A0A090W3S8_9FLAO</name>
<dbReference type="EMBL" id="BBNS01000004">
    <property type="protein sequence ID" value="GAL70104.1"/>
    <property type="molecule type" value="Genomic_DNA"/>
</dbReference>
<dbReference type="STRING" id="504487.JCM19538_1904"/>
<keyword evidence="3" id="KW-0540">Nuclease</keyword>
<keyword evidence="3" id="KW-0378">Hydrolase</keyword>
<evidence type="ECO:0000259" key="1">
    <source>
        <dbReference type="Pfam" id="PF13391"/>
    </source>
</evidence>
<dbReference type="InterPro" id="IPR003615">
    <property type="entry name" value="HNH_nuc"/>
</dbReference>
<keyword evidence="6" id="KW-1185">Reference proteome</keyword>
<proteinExistence type="predicted"/>
<evidence type="ECO:0000313" key="2">
    <source>
        <dbReference type="EMBL" id="GAL65542.1"/>
    </source>
</evidence>
<dbReference type="EMBL" id="BBNR01000001">
    <property type="protein sequence ID" value="GAL65542.1"/>
    <property type="molecule type" value="Genomic_DNA"/>
</dbReference>
<keyword evidence="3" id="KW-0255">Endonuclease</keyword>
<reference evidence="6" key="1">
    <citation type="journal article" date="2014" name="Genome Announc.">
        <title>Draft Genome Sequence of Marine Flavobacterium Jejuia pallidilutea Strain 11shimoA1 and Pigmentation Mutants.</title>
        <authorList>
            <person name="Takatani N."/>
            <person name="Nakanishi M."/>
            <person name="Meirelles P."/>
            <person name="Mino S."/>
            <person name="Suda W."/>
            <person name="Oshima K."/>
            <person name="Hattori M."/>
            <person name="Ohkuma M."/>
            <person name="Hosokawa M."/>
            <person name="Miyashita K."/>
            <person name="Thompson F.L."/>
            <person name="Niwa A."/>
            <person name="Sawabe T."/>
            <person name="Sawabe T."/>
        </authorList>
    </citation>
    <scope>NUCLEOTIDE SEQUENCE [LARGE SCALE GENOMIC DNA]</scope>
    <source>
        <strain evidence="6">JCM 19538</strain>
    </source>
</reference>
<organism evidence="3 5">
    <name type="scientific">Jejuia pallidilutea</name>
    <dbReference type="NCBI Taxonomy" id="504487"/>
    <lineage>
        <taxon>Bacteria</taxon>
        <taxon>Pseudomonadati</taxon>
        <taxon>Bacteroidota</taxon>
        <taxon>Flavobacteriia</taxon>
        <taxon>Flavobacteriales</taxon>
        <taxon>Flavobacteriaceae</taxon>
        <taxon>Jejuia</taxon>
    </lineage>
</organism>
<accession>A0A090W3S8</accession>
<dbReference type="Proteomes" id="UP000030184">
    <property type="component" value="Unassembled WGS sequence"/>
</dbReference>
<protein>
    <submittedName>
        <fullName evidence="3">Possible restriction endonuclease</fullName>
    </submittedName>
</protein>
<evidence type="ECO:0000313" key="5">
    <source>
        <dbReference type="Proteomes" id="UP000029646"/>
    </source>
</evidence>
<dbReference type="AlphaFoldDB" id="A0A090W3S8"/>